<dbReference type="EMBL" id="KZ309313">
    <property type="protein sequence ID" value="KAG8238249.1"/>
    <property type="molecule type" value="Genomic_DNA"/>
</dbReference>
<protein>
    <submittedName>
        <fullName evidence="1">Uncharacterized protein</fullName>
    </submittedName>
</protein>
<keyword evidence="2" id="KW-1185">Reference proteome</keyword>
<dbReference type="Proteomes" id="UP000792457">
    <property type="component" value="Unassembled WGS sequence"/>
</dbReference>
<organism evidence="1 2">
    <name type="scientific">Ladona fulva</name>
    <name type="common">Scarce chaser dragonfly</name>
    <name type="synonym">Libellula fulva</name>
    <dbReference type="NCBI Taxonomy" id="123851"/>
    <lineage>
        <taxon>Eukaryota</taxon>
        <taxon>Metazoa</taxon>
        <taxon>Ecdysozoa</taxon>
        <taxon>Arthropoda</taxon>
        <taxon>Hexapoda</taxon>
        <taxon>Insecta</taxon>
        <taxon>Pterygota</taxon>
        <taxon>Palaeoptera</taxon>
        <taxon>Odonata</taxon>
        <taxon>Epiprocta</taxon>
        <taxon>Anisoptera</taxon>
        <taxon>Libelluloidea</taxon>
        <taxon>Libellulidae</taxon>
        <taxon>Ladona</taxon>
    </lineage>
</organism>
<reference evidence="1" key="2">
    <citation type="submission" date="2017-10" db="EMBL/GenBank/DDBJ databases">
        <title>Ladona fulva Genome sequencing and assembly.</title>
        <authorList>
            <person name="Murali S."/>
            <person name="Richards S."/>
            <person name="Bandaranaike D."/>
            <person name="Bellair M."/>
            <person name="Blankenburg K."/>
            <person name="Chao H."/>
            <person name="Dinh H."/>
            <person name="Doddapaneni H."/>
            <person name="Dugan-Rocha S."/>
            <person name="Elkadiri S."/>
            <person name="Gnanaolivu R."/>
            <person name="Hernandez B."/>
            <person name="Skinner E."/>
            <person name="Javaid M."/>
            <person name="Lee S."/>
            <person name="Li M."/>
            <person name="Ming W."/>
            <person name="Munidasa M."/>
            <person name="Muniz J."/>
            <person name="Nguyen L."/>
            <person name="Hughes D."/>
            <person name="Osuji N."/>
            <person name="Pu L.-L."/>
            <person name="Puazo M."/>
            <person name="Qu C."/>
            <person name="Quiroz J."/>
            <person name="Raj R."/>
            <person name="Weissenberger G."/>
            <person name="Xin Y."/>
            <person name="Zou X."/>
            <person name="Han Y."/>
            <person name="Worley K."/>
            <person name="Muzny D."/>
            <person name="Gibbs R."/>
        </authorList>
    </citation>
    <scope>NUCLEOTIDE SEQUENCE</scope>
    <source>
        <strain evidence="1">Sampled in the wild</strain>
    </source>
</reference>
<evidence type="ECO:0000313" key="2">
    <source>
        <dbReference type="Proteomes" id="UP000792457"/>
    </source>
</evidence>
<dbReference type="OrthoDB" id="421276at2759"/>
<name>A0A8K0PCA2_LADFU</name>
<accession>A0A8K0PCA2</accession>
<sequence length="99" mass="11550">MDGFALVKKANQAFGAKECHFYRQYEQGNLGEMYHKSSTDDMPHYHYHPDGADSWSTWQRVNADGALTQYEQKEVLPHIEKDAIIAIYEDLSRKELLDR</sequence>
<reference evidence="1" key="1">
    <citation type="submission" date="2013-04" db="EMBL/GenBank/DDBJ databases">
        <authorList>
            <person name="Qu J."/>
            <person name="Murali S.C."/>
            <person name="Bandaranaike D."/>
            <person name="Bellair M."/>
            <person name="Blankenburg K."/>
            <person name="Chao H."/>
            <person name="Dinh H."/>
            <person name="Doddapaneni H."/>
            <person name="Downs B."/>
            <person name="Dugan-Rocha S."/>
            <person name="Elkadiri S."/>
            <person name="Gnanaolivu R.D."/>
            <person name="Hernandez B."/>
            <person name="Javaid M."/>
            <person name="Jayaseelan J.C."/>
            <person name="Lee S."/>
            <person name="Li M."/>
            <person name="Ming W."/>
            <person name="Munidasa M."/>
            <person name="Muniz J."/>
            <person name="Nguyen L."/>
            <person name="Ongeri F."/>
            <person name="Osuji N."/>
            <person name="Pu L.-L."/>
            <person name="Puazo M."/>
            <person name="Qu C."/>
            <person name="Quiroz J."/>
            <person name="Raj R."/>
            <person name="Weissenberger G."/>
            <person name="Xin Y."/>
            <person name="Zou X."/>
            <person name="Han Y."/>
            <person name="Richards S."/>
            <person name="Worley K."/>
            <person name="Muzny D."/>
            <person name="Gibbs R."/>
        </authorList>
    </citation>
    <scope>NUCLEOTIDE SEQUENCE</scope>
    <source>
        <strain evidence="1">Sampled in the wild</strain>
    </source>
</reference>
<dbReference type="AlphaFoldDB" id="A0A8K0PCA2"/>
<gene>
    <name evidence="1" type="ORF">J437_LFUL017813</name>
</gene>
<proteinExistence type="predicted"/>
<evidence type="ECO:0000313" key="1">
    <source>
        <dbReference type="EMBL" id="KAG8238249.1"/>
    </source>
</evidence>
<comment type="caution">
    <text evidence="1">The sequence shown here is derived from an EMBL/GenBank/DDBJ whole genome shotgun (WGS) entry which is preliminary data.</text>
</comment>